<sequence length="277" mass="31217">MQRLLEQSYAASRHVSAQDFDAAFHRDGNDEDDEAAMLEAAIRASLESHGAPDNAMKEGGAKDGAADPRSDADIQVDEEALARALELSTQLDRDSKTLNQDIIDVQIASLVESHPEEVVMQTISIFDEMRERYEKDGGALPSVDDALAQAERQVKQRKQQEETQAAHDLQFQEFADSLSPEVMAEARQIFEDLSKEMAESGGRAPTVEYAISLAQDRAKARRAEQQRQEAAEEKRREEAREAEEKQKQEERDQEANERKRETREERAARIAASYARK</sequence>
<accession>A0A2R5FZF0</accession>
<keyword evidence="3" id="KW-1185">Reference proteome</keyword>
<feature type="compositionally biased region" description="Basic and acidic residues" evidence="1">
    <location>
        <begin position="55"/>
        <end position="72"/>
    </location>
</feature>
<organism evidence="2 3">
    <name type="scientific">Hondaea fermentalgiana</name>
    <dbReference type="NCBI Taxonomy" id="2315210"/>
    <lineage>
        <taxon>Eukaryota</taxon>
        <taxon>Sar</taxon>
        <taxon>Stramenopiles</taxon>
        <taxon>Bigyra</taxon>
        <taxon>Labyrinthulomycetes</taxon>
        <taxon>Thraustochytrida</taxon>
        <taxon>Thraustochytriidae</taxon>
        <taxon>Hondaea</taxon>
    </lineage>
</organism>
<evidence type="ECO:0000313" key="3">
    <source>
        <dbReference type="Proteomes" id="UP000241890"/>
    </source>
</evidence>
<comment type="caution">
    <text evidence="2">The sequence shown here is derived from an EMBL/GenBank/DDBJ whole genome shotgun (WGS) entry which is preliminary data.</text>
</comment>
<feature type="region of interest" description="Disordered" evidence="1">
    <location>
        <begin position="219"/>
        <end position="277"/>
    </location>
</feature>
<dbReference type="AlphaFoldDB" id="A0A2R5FZF0"/>
<dbReference type="InParanoid" id="A0A2R5FZF0"/>
<gene>
    <name evidence="2" type="ORF">FCC1311_003542</name>
</gene>
<dbReference type="Proteomes" id="UP000241890">
    <property type="component" value="Unassembled WGS sequence"/>
</dbReference>
<feature type="region of interest" description="Disordered" evidence="1">
    <location>
        <begin position="43"/>
        <end position="74"/>
    </location>
</feature>
<evidence type="ECO:0000313" key="2">
    <source>
        <dbReference type="EMBL" id="GBG24136.1"/>
    </source>
</evidence>
<evidence type="ECO:0000256" key="1">
    <source>
        <dbReference type="SAM" id="MobiDB-lite"/>
    </source>
</evidence>
<name>A0A2R5FZF0_9STRA</name>
<dbReference type="EMBL" id="BEYU01000004">
    <property type="protein sequence ID" value="GBG24136.1"/>
    <property type="molecule type" value="Genomic_DNA"/>
</dbReference>
<feature type="compositionally biased region" description="Basic and acidic residues" evidence="1">
    <location>
        <begin position="219"/>
        <end position="268"/>
    </location>
</feature>
<protein>
    <submittedName>
        <fullName evidence="2">Uncharacterized protein</fullName>
    </submittedName>
</protein>
<proteinExistence type="predicted"/>
<reference evidence="2 3" key="1">
    <citation type="submission" date="2017-12" db="EMBL/GenBank/DDBJ databases">
        <title>Sequencing, de novo assembly and annotation of complete genome of a new Thraustochytrid species, strain FCC1311.</title>
        <authorList>
            <person name="Sedici K."/>
            <person name="Godart F."/>
            <person name="Aiese Cigliano R."/>
            <person name="Sanseverino W."/>
            <person name="Barakat M."/>
            <person name="Ortet P."/>
            <person name="Marechal E."/>
            <person name="Cagnac O."/>
            <person name="Amato A."/>
        </authorList>
    </citation>
    <scope>NUCLEOTIDE SEQUENCE [LARGE SCALE GENOMIC DNA]</scope>
</reference>